<feature type="compositionally biased region" description="Polar residues" evidence="8">
    <location>
        <begin position="1"/>
        <end position="34"/>
    </location>
</feature>
<dbReference type="PANTHER" id="PTHR13454:SF11">
    <property type="entry name" value="PROTEIN MCM10 HOMOLOG"/>
    <property type="match status" value="1"/>
</dbReference>
<dbReference type="VEuPathDB" id="FungiDB:PYU1_G003025"/>
<sequence length="448" mass="47556">MWNWNALSQKATQQNASTAQPQQRTKQPFQTGLLQNVPPHASDKVARHPPVAASKPAATNGAVSDEKRKRDDAVNANDPDAVETFSGLRIVKRTIPATDVKAELSERKFIPLNRMDVVPKDTFTNEAVSEDACARRKLHYEDCALGLMIDWVTIGVLSRKTMSKAAASGGSFMVWSLSDLNDTELGVFLFGDAYEAHWKEIEGSIVAVLNAALLPATEKNRFAFKVTQANEVVKLGRAVDFGTCKGLTSSEARCRLAVNTAKSQYCLHHITSKFLQAGKGRQQLNNSMGSLRKNLFSSASQPKNISAGVYTSTAPMRGATSGWHAPIGPGQKRKRGDTGAGSAAFVGGPMKLSTSGAVIQHAARPRLGLASARGAAVQSQSSATAIAASGSGNAGTNSANPTRATRGQKIISSFVSGSAPGVNGFLAKKLKPTKKVNMIQFMSTGSRS</sequence>
<dbReference type="GO" id="GO:0003688">
    <property type="term" value="F:DNA replication origin binding"/>
    <property type="evidence" value="ECO:0007669"/>
    <property type="project" value="TreeGrafter"/>
</dbReference>
<protein>
    <submittedName>
        <fullName evidence="11">Uncharacterized protein</fullName>
    </submittedName>
</protein>
<dbReference type="EnsemblProtists" id="PYU1_T003028">
    <property type="protein sequence ID" value="PYU1_T003028"/>
    <property type="gene ID" value="PYU1_G003025"/>
</dbReference>
<dbReference type="InterPro" id="IPR055065">
    <property type="entry name" value="OB_MCM10"/>
</dbReference>
<dbReference type="eggNOG" id="KOG3056">
    <property type="taxonomic scope" value="Eukaryota"/>
</dbReference>
<dbReference type="InParanoid" id="K3WDI7"/>
<keyword evidence="3" id="KW-0235">DNA replication</keyword>
<comment type="subcellular location">
    <subcellularLocation>
        <location evidence="1">Nucleus</location>
    </subcellularLocation>
</comment>
<name>K3WDI7_GLOUD</name>
<keyword evidence="6" id="KW-0862">Zinc</keyword>
<evidence type="ECO:0000256" key="6">
    <source>
        <dbReference type="ARBA" id="ARBA00022833"/>
    </source>
</evidence>
<evidence type="ECO:0000256" key="8">
    <source>
        <dbReference type="SAM" id="MobiDB-lite"/>
    </source>
</evidence>
<dbReference type="Pfam" id="PF22379">
    <property type="entry name" value="OB_MCM10"/>
    <property type="match status" value="1"/>
</dbReference>
<evidence type="ECO:0000313" key="11">
    <source>
        <dbReference type="EnsemblProtists" id="PYU1_T003028"/>
    </source>
</evidence>
<dbReference type="PANTHER" id="PTHR13454">
    <property type="entry name" value="PROTEIN MCM10 HOMOLOG"/>
    <property type="match status" value="1"/>
</dbReference>
<reference evidence="12" key="2">
    <citation type="submission" date="2010-04" db="EMBL/GenBank/DDBJ databases">
        <authorList>
            <person name="Buell R."/>
            <person name="Hamilton J."/>
            <person name="Hostetler J."/>
        </authorList>
    </citation>
    <scope>NUCLEOTIDE SEQUENCE [LARGE SCALE GENOMIC DNA]</scope>
    <source>
        <strain evidence="12">DAOM:BR144</strain>
    </source>
</reference>
<dbReference type="GO" id="GO:0008270">
    <property type="term" value="F:zinc ion binding"/>
    <property type="evidence" value="ECO:0007669"/>
    <property type="project" value="UniProtKB-KW"/>
</dbReference>
<dbReference type="GO" id="GO:0043596">
    <property type="term" value="C:nuclear replication fork"/>
    <property type="evidence" value="ECO:0007669"/>
    <property type="project" value="TreeGrafter"/>
</dbReference>
<dbReference type="GO" id="GO:0006270">
    <property type="term" value="P:DNA replication initiation"/>
    <property type="evidence" value="ECO:0007669"/>
    <property type="project" value="InterPro"/>
</dbReference>
<proteinExistence type="inferred from homology"/>
<dbReference type="Gene3D" id="2.40.50.140">
    <property type="entry name" value="Nucleic acid-binding proteins"/>
    <property type="match status" value="1"/>
</dbReference>
<feature type="compositionally biased region" description="Basic and acidic residues" evidence="8">
    <location>
        <begin position="64"/>
        <end position="73"/>
    </location>
</feature>
<dbReference type="Proteomes" id="UP000019132">
    <property type="component" value="Unassembled WGS sequence"/>
</dbReference>
<evidence type="ECO:0000256" key="3">
    <source>
        <dbReference type="ARBA" id="ARBA00022705"/>
    </source>
</evidence>
<feature type="domain" description="MCM10 OB-fold" evidence="10">
    <location>
        <begin position="149"/>
        <end position="232"/>
    </location>
</feature>
<dbReference type="InterPro" id="IPR015408">
    <property type="entry name" value="Znf_Mcm10/DnaG"/>
</dbReference>
<reference evidence="12" key="1">
    <citation type="journal article" date="2010" name="Genome Biol.">
        <title>Genome sequence of the necrotrophic plant pathogen Pythium ultimum reveals original pathogenicity mechanisms and effector repertoire.</title>
        <authorList>
            <person name="Levesque C.A."/>
            <person name="Brouwer H."/>
            <person name="Cano L."/>
            <person name="Hamilton J.P."/>
            <person name="Holt C."/>
            <person name="Huitema E."/>
            <person name="Raffaele S."/>
            <person name="Robideau G.P."/>
            <person name="Thines M."/>
            <person name="Win J."/>
            <person name="Zerillo M.M."/>
            <person name="Beakes G.W."/>
            <person name="Boore J.L."/>
            <person name="Busam D."/>
            <person name="Dumas B."/>
            <person name="Ferriera S."/>
            <person name="Fuerstenberg S.I."/>
            <person name="Gachon C.M."/>
            <person name="Gaulin E."/>
            <person name="Govers F."/>
            <person name="Grenville-Briggs L."/>
            <person name="Horner N."/>
            <person name="Hostetler J."/>
            <person name="Jiang R.H."/>
            <person name="Johnson J."/>
            <person name="Krajaejun T."/>
            <person name="Lin H."/>
            <person name="Meijer H.J."/>
            <person name="Moore B."/>
            <person name="Morris P."/>
            <person name="Phuntmart V."/>
            <person name="Puiu D."/>
            <person name="Shetty J."/>
            <person name="Stajich J.E."/>
            <person name="Tripathy S."/>
            <person name="Wawra S."/>
            <person name="van West P."/>
            <person name="Whitty B.R."/>
            <person name="Coutinho P.M."/>
            <person name="Henrissat B."/>
            <person name="Martin F."/>
            <person name="Thomas P.D."/>
            <person name="Tyler B.M."/>
            <person name="De Vries R.P."/>
            <person name="Kamoun S."/>
            <person name="Yandell M."/>
            <person name="Tisserat N."/>
            <person name="Buell C.R."/>
        </authorList>
    </citation>
    <scope>NUCLEOTIDE SEQUENCE</scope>
    <source>
        <strain evidence="12">DAOM:BR144</strain>
    </source>
</reference>
<evidence type="ECO:0000256" key="2">
    <source>
        <dbReference type="ARBA" id="ARBA00009679"/>
    </source>
</evidence>
<dbReference type="STRING" id="431595.K3WDI7"/>
<evidence type="ECO:0000256" key="4">
    <source>
        <dbReference type="ARBA" id="ARBA00022723"/>
    </source>
</evidence>
<dbReference type="Pfam" id="PF09329">
    <property type="entry name" value="zf-primase"/>
    <property type="match status" value="1"/>
</dbReference>
<feature type="region of interest" description="Disordered" evidence="8">
    <location>
        <begin position="1"/>
        <end position="79"/>
    </location>
</feature>
<dbReference type="InterPro" id="IPR012340">
    <property type="entry name" value="NA-bd_OB-fold"/>
</dbReference>
<keyword evidence="4" id="KW-0479">Metal-binding</keyword>
<keyword evidence="12" id="KW-1185">Reference proteome</keyword>
<dbReference type="AlphaFoldDB" id="K3WDI7"/>
<dbReference type="InterPro" id="IPR040184">
    <property type="entry name" value="Mcm10"/>
</dbReference>
<evidence type="ECO:0000313" key="12">
    <source>
        <dbReference type="Proteomes" id="UP000019132"/>
    </source>
</evidence>
<reference evidence="11" key="3">
    <citation type="submission" date="2015-02" db="UniProtKB">
        <authorList>
            <consortium name="EnsemblProtists"/>
        </authorList>
    </citation>
    <scope>IDENTIFICATION</scope>
    <source>
        <strain evidence="11">DAOM BR144</strain>
    </source>
</reference>
<accession>K3WDI7</accession>
<evidence type="ECO:0000256" key="1">
    <source>
        <dbReference type="ARBA" id="ARBA00004123"/>
    </source>
</evidence>
<comment type="similarity">
    <text evidence="2">Belongs to the MCM10 family.</text>
</comment>
<dbReference type="HOGENOM" id="CLU_014838_0_0_1"/>
<keyword evidence="5" id="KW-0863">Zinc-finger</keyword>
<keyword evidence="7" id="KW-0539">Nucleus</keyword>
<feature type="domain" description="Zinc finger Mcm10/DnaG-type" evidence="9">
    <location>
        <begin position="236"/>
        <end position="279"/>
    </location>
</feature>
<evidence type="ECO:0000256" key="5">
    <source>
        <dbReference type="ARBA" id="ARBA00022771"/>
    </source>
</evidence>
<feature type="region of interest" description="Disordered" evidence="8">
    <location>
        <begin position="321"/>
        <end position="342"/>
    </location>
</feature>
<dbReference type="EMBL" id="GL376628">
    <property type="status" value="NOT_ANNOTATED_CDS"/>
    <property type="molecule type" value="Genomic_DNA"/>
</dbReference>
<evidence type="ECO:0000256" key="7">
    <source>
        <dbReference type="ARBA" id="ARBA00023242"/>
    </source>
</evidence>
<evidence type="ECO:0000259" key="10">
    <source>
        <dbReference type="Pfam" id="PF22379"/>
    </source>
</evidence>
<organism evidence="11 12">
    <name type="scientific">Globisporangium ultimum (strain ATCC 200006 / CBS 805.95 / DAOM BR144)</name>
    <name type="common">Pythium ultimum</name>
    <dbReference type="NCBI Taxonomy" id="431595"/>
    <lineage>
        <taxon>Eukaryota</taxon>
        <taxon>Sar</taxon>
        <taxon>Stramenopiles</taxon>
        <taxon>Oomycota</taxon>
        <taxon>Peronosporomycetes</taxon>
        <taxon>Pythiales</taxon>
        <taxon>Pythiaceae</taxon>
        <taxon>Globisporangium</taxon>
    </lineage>
</organism>
<dbReference type="GO" id="GO:0003697">
    <property type="term" value="F:single-stranded DNA binding"/>
    <property type="evidence" value="ECO:0007669"/>
    <property type="project" value="InterPro"/>
</dbReference>
<evidence type="ECO:0000259" key="9">
    <source>
        <dbReference type="Pfam" id="PF09329"/>
    </source>
</evidence>